<gene>
    <name evidence="2" type="ORF">CFX0092_A1931</name>
</gene>
<dbReference type="PANTHER" id="PTHR43016">
    <property type="entry name" value="PRESEQUENCE PROTEASE"/>
    <property type="match status" value="1"/>
</dbReference>
<name>A0A160T3B8_9CHLR</name>
<feature type="domain" description="Peptidase M16C associated" evidence="1">
    <location>
        <begin position="469"/>
        <end position="751"/>
    </location>
</feature>
<dbReference type="PANTHER" id="PTHR43016:SF13">
    <property type="entry name" value="PRESEQUENCE PROTEASE, MITOCHONDRIAL"/>
    <property type="match status" value="1"/>
</dbReference>
<proteinExistence type="predicted"/>
<dbReference type="Pfam" id="PF08367">
    <property type="entry name" value="M16C_assoc"/>
    <property type="match status" value="1"/>
</dbReference>
<dbReference type="KEGG" id="pbf:CFX0092_A1931"/>
<keyword evidence="3" id="KW-1185">Reference proteome</keyword>
<sequence>MTETIHGFELVRDETIAELNTRAQMWRHIKTGAQLLSLENDDENKVFGITFRTPPTDSTGLPHILEHVVLAGSQKYPLKDPFFELVKGSLATFVNAMTYPDKTVYPAASTNLQDFYNLLDVYVDAVFHPLLSPEKLAQEGWHYELEAADAPLTYKGVVFNEMKGAYSSPDSLLGRYSQQATFPDITYGVDSGGDPTVIPTLTYEQFKRFHETYYHPSNALIFFYGDDDPQERLRRMGGYLAEFEAITVDSAITQQRPFDAPRLVRFPYGAGEAAGDDGDADSPAEDAPKSFIEINWLLPEYEDPTLIMALEILSHALLETPASPLRKALIDSGLGEDVLGGLSPYTRQLTFSAGLKGVAAADVDKVEPLILETLAGLAEDGLDPEMIAASLNTLEFGLRENNTGRYPRGLGLLVRALFTWLHDRDPLAPLAHEAPLAAVKERLAADADYLPGLIGQYLIDNPHRVTVILEPDAGLNRRLEEEERARLDAARATMSDAEAQTVIDQARELMERQNTPDAPEVLATLPSLGREDLDKQHKVIPIRVGMTAGEQGSRGAGESVAAPLPPRTPAPLHLFHDLFTNGIVYLDLGLDLRALPGELLPYAGLLGQALLEMGTATEDFVRLSQRIGRTTGGIGPDTLIAPVVATEAGEQGSRGAGGQGTAAYLMLRGKATTARAPEMLDILADVLLTARLDNRERFRQIVLEAKAGAEASLAPAGHQVTNTRLRAHFHPAYRVEEMVNGVENLLFLRRLAERVESDWPGVLADLEAARRALVSQAGLLVNVTLDEANYGAFAPRLNEFVGRLPLETEFHTPLRSAADLRGVRDFPRHEGLAFPAQVNYVGKGANLYELGYELDGSIAVINNLLRTGYLLQKIRIQGGAYGAFATFSPLSGVYTYLSYRDPNLSNTLAVYDATADFLRGLELSDDELTRAIIGAIGAIDAYQLPDAKGYTSLTRYLTGETDERLQKFRDEVLGTTVADFHALGEALARVNEAGDVVVLGNREALEAAGGLGITKVM</sequence>
<dbReference type="EMBL" id="LN890655">
    <property type="protein sequence ID" value="CUS03809.2"/>
    <property type="molecule type" value="Genomic_DNA"/>
</dbReference>
<dbReference type="Pfam" id="PF00675">
    <property type="entry name" value="Peptidase_M16"/>
    <property type="match status" value="1"/>
</dbReference>
<dbReference type="InterPro" id="IPR011249">
    <property type="entry name" value="Metalloenz_LuxS/M16"/>
</dbReference>
<dbReference type="Pfam" id="PF05193">
    <property type="entry name" value="Peptidase_M16_C"/>
    <property type="match status" value="1"/>
</dbReference>
<evidence type="ECO:0000259" key="1">
    <source>
        <dbReference type="SMART" id="SM01264"/>
    </source>
</evidence>
<evidence type="ECO:0000313" key="3">
    <source>
        <dbReference type="Proteomes" id="UP000215027"/>
    </source>
</evidence>
<organism evidence="2 3">
    <name type="scientific">Candidatus Promineifilum breve</name>
    <dbReference type="NCBI Taxonomy" id="1806508"/>
    <lineage>
        <taxon>Bacteria</taxon>
        <taxon>Bacillati</taxon>
        <taxon>Chloroflexota</taxon>
        <taxon>Ardenticatenia</taxon>
        <taxon>Candidatus Promineifilales</taxon>
        <taxon>Candidatus Promineifilaceae</taxon>
        <taxon>Candidatus Promineifilum</taxon>
    </lineage>
</organism>
<dbReference type="OrthoDB" id="9762027at2"/>
<dbReference type="InterPro" id="IPR011765">
    <property type="entry name" value="Pept_M16_N"/>
</dbReference>
<dbReference type="SMART" id="SM01264">
    <property type="entry name" value="M16C_associated"/>
    <property type="match status" value="1"/>
</dbReference>
<protein>
    <submittedName>
        <fullName evidence="2">Peptidase M16 family protein</fullName>
    </submittedName>
</protein>
<dbReference type="AlphaFoldDB" id="A0A160T3B8"/>
<dbReference type="FunFam" id="3.30.830.10:FF:000034">
    <property type="entry name" value="presequence protease 1, chloroplastic/mitochondrial"/>
    <property type="match status" value="1"/>
</dbReference>
<evidence type="ECO:0000313" key="2">
    <source>
        <dbReference type="EMBL" id="CUS03809.2"/>
    </source>
</evidence>
<dbReference type="GO" id="GO:0016485">
    <property type="term" value="P:protein processing"/>
    <property type="evidence" value="ECO:0007669"/>
    <property type="project" value="TreeGrafter"/>
</dbReference>
<dbReference type="SUPFAM" id="SSF63411">
    <property type="entry name" value="LuxS/MPP-like metallohydrolase"/>
    <property type="match status" value="4"/>
</dbReference>
<dbReference type="Pfam" id="PF22516">
    <property type="entry name" value="PreP_C"/>
    <property type="match status" value="1"/>
</dbReference>
<dbReference type="InterPro" id="IPR013578">
    <property type="entry name" value="Peptidase_M16C_assoc"/>
</dbReference>
<dbReference type="RefSeq" id="WP_095043247.1">
    <property type="nucleotide sequence ID" value="NZ_LN890655.1"/>
</dbReference>
<dbReference type="GO" id="GO:0046872">
    <property type="term" value="F:metal ion binding"/>
    <property type="evidence" value="ECO:0007669"/>
    <property type="project" value="InterPro"/>
</dbReference>
<reference evidence="2" key="1">
    <citation type="submission" date="2016-01" db="EMBL/GenBank/DDBJ databases">
        <authorList>
            <person name="Mcilroy J.S."/>
            <person name="Karst M S."/>
            <person name="Albertsen M."/>
        </authorList>
    </citation>
    <scope>NUCLEOTIDE SEQUENCE</scope>
    <source>
        <strain evidence="2">Cfx-K</strain>
    </source>
</reference>
<accession>A0A160T3B8</accession>
<dbReference type="Proteomes" id="UP000215027">
    <property type="component" value="Chromosome I"/>
</dbReference>
<dbReference type="Gene3D" id="3.30.830.10">
    <property type="entry name" value="Metalloenzyme, LuxS/M16 peptidase-like"/>
    <property type="match status" value="4"/>
</dbReference>
<dbReference type="InterPro" id="IPR055130">
    <property type="entry name" value="PreP_C"/>
</dbReference>
<dbReference type="InterPro" id="IPR007863">
    <property type="entry name" value="Peptidase_M16_C"/>
</dbReference>
<dbReference type="GO" id="GO:0004222">
    <property type="term" value="F:metalloendopeptidase activity"/>
    <property type="evidence" value="ECO:0007669"/>
    <property type="project" value="TreeGrafter"/>
</dbReference>